<evidence type="ECO:0000259" key="2">
    <source>
        <dbReference type="PROSITE" id="PS50846"/>
    </source>
</evidence>
<reference evidence="3 4" key="1">
    <citation type="submission" date="2018-01" db="EMBL/GenBank/DDBJ databases">
        <title>Denitrification phenotypes of diverse strains of Pseudomonas stutzeri.</title>
        <authorList>
            <person name="Milligan D.A."/>
            <person name="Bergaust L."/>
            <person name="Bakken L.R."/>
            <person name="Frostegard A."/>
        </authorList>
    </citation>
    <scope>NUCLEOTIDE SEQUENCE [LARGE SCALE GENOMIC DNA]</scope>
    <source>
        <strain evidence="3 4">24a75</strain>
    </source>
</reference>
<dbReference type="EMBL" id="POUT01000002">
    <property type="protein sequence ID" value="PNG10536.1"/>
    <property type="molecule type" value="Genomic_DNA"/>
</dbReference>
<dbReference type="PROSITE" id="PS50846">
    <property type="entry name" value="HMA_2"/>
    <property type="match status" value="1"/>
</dbReference>
<dbReference type="RefSeq" id="WP_102893498.1">
    <property type="nucleotide sequence ID" value="NZ_JAMOHU010000001.1"/>
</dbReference>
<feature type="domain" description="HMA" evidence="2">
    <location>
        <begin position="2"/>
        <end position="65"/>
    </location>
</feature>
<dbReference type="InterPro" id="IPR036163">
    <property type="entry name" value="HMA_dom_sf"/>
</dbReference>
<dbReference type="Proteomes" id="UP000236023">
    <property type="component" value="Unassembled WGS sequence"/>
</dbReference>
<evidence type="ECO:0000313" key="3">
    <source>
        <dbReference type="EMBL" id="PNG10536.1"/>
    </source>
</evidence>
<dbReference type="GO" id="GO:0046872">
    <property type="term" value="F:metal ion binding"/>
    <property type="evidence" value="ECO:0007669"/>
    <property type="project" value="UniProtKB-KW"/>
</dbReference>
<protein>
    <submittedName>
        <fullName evidence="3">Copper-binding protein</fullName>
    </submittedName>
</protein>
<dbReference type="SUPFAM" id="SSF55008">
    <property type="entry name" value="HMA, heavy metal-associated domain"/>
    <property type="match status" value="1"/>
</dbReference>
<accession>A0A2N8T742</accession>
<gene>
    <name evidence="3" type="ORF">CXK94_04805</name>
</gene>
<evidence type="ECO:0000313" key="4">
    <source>
        <dbReference type="Proteomes" id="UP000236023"/>
    </source>
</evidence>
<organism evidence="3 4">
    <name type="scientific">Stutzerimonas stutzeri</name>
    <name type="common">Pseudomonas stutzeri</name>
    <dbReference type="NCBI Taxonomy" id="316"/>
    <lineage>
        <taxon>Bacteria</taxon>
        <taxon>Pseudomonadati</taxon>
        <taxon>Pseudomonadota</taxon>
        <taxon>Gammaproteobacteria</taxon>
        <taxon>Pseudomonadales</taxon>
        <taxon>Pseudomonadaceae</taxon>
        <taxon>Stutzerimonas</taxon>
    </lineage>
</organism>
<comment type="caution">
    <text evidence="3">The sequence shown here is derived from an EMBL/GenBank/DDBJ whole genome shotgun (WGS) entry which is preliminary data.</text>
</comment>
<name>A0A2N8T742_STUST</name>
<dbReference type="PROSITE" id="PS01047">
    <property type="entry name" value="HMA_1"/>
    <property type="match status" value="1"/>
</dbReference>
<keyword evidence="1" id="KW-0479">Metal-binding</keyword>
<dbReference type="Pfam" id="PF00403">
    <property type="entry name" value="HMA"/>
    <property type="match status" value="1"/>
</dbReference>
<dbReference type="InterPro" id="IPR017969">
    <property type="entry name" value="Heavy-metal-associated_CS"/>
</dbReference>
<dbReference type="InterPro" id="IPR006121">
    <property type="entry name" value="HMA_dom"/>
</dbReference>
<dbReference type="CDD" id="cd00371">
    <property type="entry name" value="HMA"/>
    <property type="match status" value="1"/>
</dbReference>
<proteinExistence type="predicted"/>
<sequence length="86" mass="8431">MNTSTLKISGMSCGACARHVSEALEPLAGVTTVDVDLAAGLVRIAGTATRDALIAALDAAGYPAEAVADAPPRKTACGASAGCCCH</sequence>
<dbReference type="AlphaFoldDB" id="A0A2N8T742"/>
<dbReference type="Gene3D" id="3.30.70.100">
    <property type="match status" value="1"/>
</dbReference>
<evidence type="ECO:0000256" key="1">
    <source>
        <dbReference type="ARBA" id="ARBA00022723"/>
    </source>
</evidence>